<dbReference type="Gene3D" id="3.40.190.100">
    <property type="entry name" value="Glycine betaine-binding periplasmic protein, domain 2"/>
    <property type="match status" value="1"/>
</dbReference>
<evidence type="ECO:0000256" key="1">
    <source>
        <dbReference type="ARBA" id="ARBA00004236"/>
    </source>
</evidence>
<keyword evidence="2" id="KW-0813">Transport</keyword>
<dbReference type="GO" id="GO:0043190">
    <property type="term" value="C:ATP-binding cassette (ABC) transporter complex"/>
    <property type="evidence" value="ECO:0007669"/>
    <property type="project" value="InterPro"/>
</dbReference>
<evidence type="ECO:0000313" key="7">
    <source>
        <dbReference type="Proteomes" id="UP000270468"/>
    </source>
</evidence>
<dbReference type="GO" id="GO:0005275">
    <property type="term" value="F:amine transmembrane transporter activity"/>
    <property type="evidence" value="ECO:0007669"/>
    <property type="project" value="TreeGrafter"/>
</dbReference>
<dbReference type="GO" id="GO:0015871">
    <property type="term" value="P:choline transport"/>
    <property type="evidence" value="ECO:0007669"/>
    <property type="project" value="TreeGrafter"/>
</dbReference>
<protein>
    <submittedName>
        <fullName evidence="6">Glycine betaine/carnitine transport binding protein GbuC</fullName>
    </submittedName>
</protein>
<organism evidence="6 7">
    <name type="scientific">Filibacter tadaridae</name>
    <dbReference type="NCBI Taxonomy" id="2483811"/>
    <lineage>
        <taxon>Bacteria</taxon>
        <taxon>Bacillati</taxon>
        <taxon>Bacillota</taxon>
        <taxon>Bacilli</taxon>
        <taxon>Bacillales</taxon>
        <taxon>Caryophanaceae</taxon>
        <taxon>Filibacter</taxon>
    </lineage>
</organism>
<dbReference type="Proteomes" id="UP000270468">
    <property type="component" value="Unassembled WGS sequence"/>
</dbReference>
<dbReference type="GO" id="GO:0031460">
    <property type="term" value="P:glycine betaine transport"/>
    <property type="evidence" value="ECO:0007669"/>
    <property type="project" value="TreeGrafter"/>
</dbReference>
<evidence type="ECO:0000256" key="2">
    <source>
        <dbReference type="ARBA" id="ARBA00022448"/>
    </source>
</evidence>
<sequence length="307" mass="34296">MKSLRMNNRLLSITILFVLAIMLSACGNAEKGLSDSSSEGDHLGKKEITIPFVSWATELASSHVIKEALEKVGYDVTLKEVNTGAMYIAVADGSADAMVSAWLPYTDVSYWEKFEGDLVDLGPSIKEAPLGLVVPSYVEIDSIEEMKENAHSIGEGTDWAITGIDPGAGQMQMTELAMKEYGLDNWTLKATSDAMMMAALDRAIKKKEDIIVTLWSPHWAMKEYDLKFLEDPREVFGKPDDIHTLTRKGLEEDSPAAYKILDQFEWDKEHLESVMVEIFKGTDPEQAAKEFIESNEELFKKWTKGVK</sequence>
<dbReference type="Gene3D" id="3.10.105.10">
    <property type="entry name" value="Dipeptide-binding Protein, Domain 3"/>
    <property type="match status" value="2"/>
</dbReference>
<feature type="domain" description="ABC-type glycine betaine transport system substrate-binding" evidence="5">
    <location>
        <begin position="46"/>
        <end position="293"/>
    </location>
</feature>
<dbReference type="EMBL" id="UXAV01000030">
    <property type="protein sequence ID" value="VDC24175.1"/>
    <property type="molecule type" value="Genomic_DNA"/>
</dbReference>
<dbReference type="InterPro" id="IPR007210">
    <property type="entry name" value="ABC_Gly_betaine_transp_sub-bd"/>
</dbReference>
<evidence type="ECO:0000256" key="3">
    <source>
        <dbReference type="ARBA" id="ARBA00022475"/>
    </source>
</evidence>
<dbReference type="PROSITE" id="PS51257">
    <property type="entry name" value="PROKAR_LIPOPROTEIN"/>
    <property type="match status" value="1"/>
</dbReference>
<evidence type="ECO:0000313" key="6">
    <source>
        <dbReference type="EMBL" id="VDC24175.1"/>
    </source>
</evidence>
<dbReference type="PANTHER" id="PTHR47737">
    <property type="entry name" value="GLYCINE BETAINE/PROLINE BETAINE TRANSPORT SYSTEM PERMEASE PROTEIN PROW"/>
    <property type="match status" value="1"/>
</dbReference>
<dbReference type="PANTHER" id="PTHR47737:SF1">
    <property type="entry name" value="GLYCINE BETAINE_PROLINE BETAINE TRANSPORT SYSTEM PERMEASE PROTEIN PROW"/>
    <property type="match status" value="1"/>
</dbReference>
<dbReference type="RefSeq" id="WP_238988153.1">
    <property type="nucleotide sequence ID" value="NZ_CBCRXF010000017.1"/>
</dbReference>
<gene>
    <name evidence="6" type="primary">gbuC_1</name>
    <name evidence="6" type="ORF">FILTAD_01013</name>
</gene>
<dbReference type="AlphaFoldDB" id="A0A3P5WRK8"/>
<proteinExistence type="predicted"/>
<dbReference type="Pfam" id="PF04069">
    <property type="entry name" value="OpuAC"/>
    <property type="match status" value="1"/>
</dbReference>
<keyword evidence="3" id="KW-1003">Cell membrane</keyword>
<evidence type="ECO:0000259" key="5">
    <source>
        <dbReference type="Pfam" id="PF04069"/>
    </source>
</evidence>
<accession>A0A3P5WRK8</accession>
<keyword evidence="4" id="KW-0472">Membrane</keyword>
<dbReference type="SUPFAM" id="SSF53850">
    <property type="entry name" value="Periplasmic binding protein-like II"/>
    <property type="match status" value="1"/>
</dbReference>
<dbReference type="CDD" id="cd13639">
    <property type="entry name" value="PBP2_OpuAC_like"/>
    <property type="match status" value="1"/>
</dbReference>
<dbReference type="GO" id="GO:0015226">
    <property type="term" value="F:carnitine transmembrane transporter activity"/>
    <property type="evidence" value="ECO:0007669"/>
    <property type="project" value="TreeGrafter"/>
</dbReference>
<keyword evidence="7" id="KW-1185">Reference proteome</keyword>
<reference evidence="6 7" key="1">
    <citation type="submission" date="2018-11" db="EMBL/GenBank/DDBJ databases">
        <authorList>
            <person name="Criscuolo A."/>
        </authorList>
    </citation>
    <scope>NUCLEOTIDE SEQUENCE [LARGE SCALE GENOMIC DNA]</scope>
    <source>
        <strain evidence="6">ATB-66</strain>
    </source>
</reference>
<comment type="subcellular location">
    <subcellularLocation>
        <location evidence="1">Cell membrane</location>
    </subcellularLocation>
</comment>
<evidence type="ECO:0000256" key="4">
    <source>
        <dbReference type="ARBA" id="ARBA00023136"/>
    </source>
</evidence>
<name>A0A3P5WRK8_9BACL</name>